<sequence length="289" mass="32026">MRARKVPAAALADIADAEWVDTSRRPYVEGGIAWVPVREGYSADTNLPERETYRGRGYHLVGDVAILHGEALTEEELAAIVEHCRPRGVVRVKGFIDAMRIPEVEILYGTAGEVRHREQGYTFFLDPTRVMFAQGNRNEKARIAALVRPGERIADMFAGIGYFTIPAAMSGARVHAMEINPIAFEYLQRNIMANHVADRATGELGDCRDLLSGVYDRVLMGHFDALSMLADALAHVREGSVLHVHSIGDMSETIRERVGEAGFSATVTSRRVKKYGPHAWHMVQDVTIS</sequence>
<dbReference type="STRING" id="1550566.SZ63_08345"/>
<dbReference type="OrthoDB" id="8079at2157"/>
<evidence type="ECO:0000256" key="3">
    <source>
        <dbReference type="ARBA" id="ARBA00022694"/>
    </source>
</evidence>
<dbReference type="InterPro" id="IPR056743">
    <property type="entry name" value="TRM5-TYW2-like_MTfase"/>
</dbReference>
<keyword evidence="1 5" id="KW-0808">Transferase</keyword>
<proteinExistence type="predicted"/>
<dbReference type="PATRIC" id="fig|1550566.3.peg.1822"/>
<keyword evidence="2" id="KW-0949">S-adenosyl-L-methionine</keyword>
<dbReference type="GO" id="GO:0008175">
    <property type="term" value="F:tRNA methyltransferase activity"/>
    <property type="evidence" value="ECO:0007669"/>
    <property type="project" value="TreeGrafter"/>
</dbReference>
<keyword evidence="5" id="KW-0489">Methyltransferase</keyword>
<dbReference type="SUPFAM" id="SSF53335">
    <property type="entry name" value="S-adenosyl-L-methionine-dependent methyltransferases"/>
    <property type="match status" value="1"/>
</dbReference>
<dbReference type="GO" id="GO:0005737">
    <property type="term" value="C:cytoplasm"/>
    <property type="evidence" value="ECO:0007669"/>
    <property type="project" value="TreeGrafter"/>
</dbReference>
<dbReference type="InterPro" id="IPR030382">
    <property type="entry name" value="MeTrfase_TRM5/TYW2"/>
</dbReference>
<dbReference type="Gene3D" id="3.40.50.150">
    <property type="entry name" value="Vaccinia Virus protein VP39"/>
    <property type="match status" value="1"/>
</dbReference>
<evidence type="ECO:0000313" key="5">
    <source>
        <dbReference type="EMBL" id="KLK87986.1"/>
    </source>
</evidence>
<protein>
    <submittedName>
        <fullName evidence="5">Methyltransferase</fullName>
    </submittedName>
</protein>
<dbReference type="PANTHER" id="PTHR23245:SF31">
    <property type="entry name" value="TRNA WYBUTOSINE-SYNTHESIZING PROTEIN 3 HOMOLOG"/>
    <property type="match status" value="1"/>
</dbReference>
<accession>A0A0H1QZE1</accession>
<dbReference type="PANTHER" id="PTHR23245">
    <property type="entry name" value="TRNA METHYLTRANSFERASE"/>
    <property type="match status" value="1"/>
</dbReference>
<evidence type="ECO:0000256" key="1">
    <source>
        <dbReference type="ARBA" id="ARBA00022679"/>
    </source>
</evidence>
<dbReference type="GO" id="GO:0031591">
    <property type="term" value="P:wybutosine biosynthetic process"/>
    <property type="evidence" value="ECO:0007669"/>
    <property type="project" value="TreeGrafter"/>
</dbReference>
<dbReference type="EMBL" id="JXOJ01000003">
    <property type="protein sequence ID" value="KLK87986.1"/>
    <property type="molecule type" value="Genomic_DNA"/>
</dbReference>
<dbReference type="RefSeq" id="WP_048184142.1">
    <property type="nucleotide sequence ID" value="NZ_JXOJ01000003.1"/>
</dbReference>
<feature type="domain" description="SAM-dependent methyltransferase TRM5/TYW2-type" evidence="4">
    <location>
        <begin position="58"/>
        <end position="289"/>
    </location>
</feature>
<organism evidence="5 6">
    <name type="scientific">Methanoculleus sediminis</name>
    <dbReference type="NCBI Taxonomy" id="1550566"/>
    <lineage>
        <taxon>Archaea</taxon>
        <taxon>Methanobacteriati</taxon>
        <taxon>Methanobacteriota</taxon>
        <taxon>Stenosarchaea group</taxon>
        <taxon>Methanomicrobia</taxon>
        <taxon>Methanomicrobiales</taxon>
        <taxon>Methanomicrobiaceae</taxon>
        <taxon>Methanoculleus</taxon>
    </lineage>
</organism>
<evidence type="ECO:0000259" key="4">
    <source>
        <dbReference type="PROSITE" id="PS51684"/>
    </source>
</evidence>
<keyword evidence="6" id="KW-1185">Reference proteome</keyword>
<dbReference type="InterPro" id="IPR029063">
    <property type="entry name" value="SAM-dependent_MTases_sf"/>
</dbReference>
<evidence type="ECO:0000256" key="2">
    <source>
        <dbReference type="ARBA" id="ARBA00022691"/>
    </source>
</evidence>
<dbReference type="PROSITE" id="PS51684">
    <property type="entry name" value="SAM_MT_TRM5_TYW2"/>
    <property type="match status" value="1"/>
</dbReference>
<gene>
    <name evidence="5" type="ORF">SZ63_08345</name>
</gene>
<dbReference type="GO" id="GO:0030488">
    <property type="term" value="P:tRNA methylation"/>
    <property type="evidence" value="ECO:0007669"/>
    <property type="project" value="TreeGrafter"/>
</dbReference>
<dbReference type="CDD" id="cd02440">
    <property type="entry name" value="AdoMet_MTases"/>
    <property type="match status" value="1"/>
</dbReference>
<evidence type="ECO:0000313" key="6">
    <source>
        <dbReference type="Proteomes" id="UP000035301"/>
    </source>
</evidence>
<dbReference type="Proteomes" id="UP000035301">
    <property type="component" value="Unassembled WGS sequence"/>
</dbReference>
<dbReference type="Pfam" id="PF02475">
    <property type="entry name" value="TRM5-TYW2_MTfase"/>
    <property type="match status" value="1"/>
</dbReference>
<reference evidence="5 6" key="1">
    <citation type="journal article" date="2015" name="Int. J. Syst. Evol. Microbiol.">
        <title>Methanoculleus sediminis sp. nov., a methanogen from sediments near a submarine mud volcano.</title>
        <authorList>
            <person name="Chen S.C."/>
            <person name="Chen M.F."/>
            <person name="Lai M.C."/>
            <person name="Weng C.Y."/>
            <person name="Wu S.Y."/>
            <person name="Lin S."/>
            <person name="Yang T.F."/>
            <person name="Chen P.C."/>
        </authorList>
    </citation>
    <scope>NUCLEOTIDE SEQUENCE [LARGE SCALE GENOMIC DNA]</scope>
    <source>
        <strain evidence="5 6">S3Fa</strain>
    </source>
</reference>
<keyword evidence="3" id="KW-0819">tRNA processing</keyword>
<name>A0A0H1QZE1_9EURY</name>
<dbReference type="AlphaFoldDB" id="A0A0H1QZE1"/>
<comment type="caution">
    <text evidence="5">The sequence shown here is derived from an EMBL/GenBank/DDBJ whole genome shotgun (WGS) entry which is preliminary data.</text>
</comment>